<feature type="transmembrane region" description="Helical" evidence="8">
    <location>
        <begin position="361"/>
        <end position="381"/>
    </location>
</feature>
<dbReference type="RefSeq" id="WP_238221109.1">
    <property type="nucleotide sequence ID" value="NZ_BPQD01000001.1"/>
</dbReference>
<gene>
    <name evidence="9" type="ORF">QWZ12_03925</name>
</gene>
<comment type="similarity">
    <text evidence="2">Belongs to the resistance-nodulation-cell division (RND) (TC 2.A.6) family.</text>
</comment>
<dbReference type="Gene3D" id="1.20.1640.10">
    <property type="entry name" value="Multidrug efflux transporter AcrB transmembrane domain"/>
    <property type="match status" value="2"/>
</dbReference>
<accession>A0ABT8BEQ9</accession>
<keyword evidence="7 8" id="KW-0472">Membrane</keyword>
<reference evidence="10" key="1">
    <citation type="journal article" date="2019" name="Int. J. Syst. Evol. Microbiol.">
        <title>The Global Catalogue of Microorganisms (GCM) 10K type strain sequencing project: providing services to taxonomists for standard genome sequencing and annotation.</title>
        <authorList>
            <consortium name="The Broad Institute Genomics Platform"/>
            <consortium name="The Broad Institute Genome Sequencing Center for Infectious Disease"/>
            <person name="Wu L."/>
            <person name="Ma J."/>
        </authorList>
    </citation>
    <scope>NUCLEOTIDE SEQUENCE [LARGE SCALE GENOMIC DNA]</scope>
    <source>
        <strain evidence="10">CECT 7069</strain>
    </source>
</reference>
<keyword evidence="5 8" id="KW-0812">Transmembrane</keyword>
<feature type="transmembrane region" description="Helical" evidence="8">
    <location>
        <begin position="532"/>
        <end position="552"/>
    </location>
</feature>
<dbReference type="SUPFAM" id="SSF82714">
    <property type="entry name" value="Multidrug efflux transporter AcrB TolC docking domain, DN and DC subdomains"/>
    <property type="match status" value="2"/>
</dbReference>
<feature type="transmembrane region" description="Helical" evidence="8">
    <location>
        <begin position="12"/>
        <end position="30"/>
    </location>
</feature>
<evidence type="ECO:0000256" key="1">
    <source>
        <dbReference type="ARBA" id="ARBA00004651"/>
    </source>
</evidence>
<dbReference type="Proteomes" id="UP001224644">
    <property type="component" value="Unassembled WGS sequence"/>
</dbReference>
<dbReference type="PRINTS" id="PR00702">
    <property type="entry name" value="ACRIFLAVINRP"/>
</dbReference>
<proteinExistence type="inferred from homology"/>
<dbReference type="Pfam" id="PF00873">
    <property type="entry name" value="ACR_tran"/>
    <property type="match status" value="1"/>
</dbReference>
<name>A0ABT8BEQ9_9HYPH</name>
<keyword evidence="10" id="KW-1185">Reference proteome</keyword>
<dbReference type="InterPro" id="IPR004763">
    <property type="entry name" value="CusA-like"/>
</dbReference>
<dbReference type="Gene3D" id="3.30.70.1320">
    <property type="entry name" value="Multidrug efflux transporter AcrB pore domain like"/>
    <property type="match status" value="1"/>
</dbReference>
<evidence type="ECO:0000313" key="9">
    <source>
        <dbReference type="EMBL" id="MDN3589755.1"/>
    </source>
</evidence>
<dbReference type="InterPro" id="IPR027463">
    <property type="entry name" value="AcrB_DN_DC_subdom"/>
</dbReference>
<feature type="transmembrane region" description="Helical" evidence="8">
    <location>
        <begin position="387"/>
        <end position="406"/>
    </location>
</feature>
<keyword evidence="4" id="KW-1003">Cell membrane</keyword>
<dbReference type="Gene3D" id="3.30.70.1430">
    <property type="entry name" value="Multidrug efflux transporter AcrB pore domain"/>
    <property type="match status" value="2"/>
</dbReference>
<feature type="transmembrane region" description="Helical" evidence="8">
    <location>
        <begin position="335"/>
        <end position="354"/>
    </location>
</feature>
<evidence type="ECO:0000256" key="6">
    <source>
        <dbReference type="ARBA" id="ARBA00022989"/>
    </source>
</evidence>
<evidence type="ECO:0000313" key="10">
    <source>
        <dbReference type="Proteomes" id="UP001224644"/>
    </source>
</evidence>
<feature type="transmembrane region" description="Helical" evidence="8">
    <location>
        <begin position="927"/>
        <end position="951"/>
    </location>
</feature>
<evidence type="ECO:0000256" key="2">
    <source>
        <dbReference type="ARBA" id="ARBA00010942"/>
    </source>
</evidence>
<evidence type="ECO:0000256" key="5">
    <source>
        <dbReference type="ARBA" id="ARBA00022692"/>
    </source>
</evidence>
<feature type="transmembrane region" description="Helical" evidence="8">
    <location>
        <begin position="1004"/>
        <end position="1030"/>
    </location>
</feature>
<evidence type="ECO:0000256" key="8">
    <source>
        <dbReference type="SAM" id="Phobius"/>
    </source>
</evidence>
<dbReference type="SUPFAM" id="SSF82866">
    <property type="entry name" value="Multidrug efflux transporter AcrB transmembrane domain"/>
    <property type="match status" value="2"/>
</dbReference>
<dbReference type="Gene3D" id="3.30.70.1440">
    <property type="entry name" value="Multidrug efflux transporter AcrB pore domain"/>
    <property type="match status" value="1"/>
</dbReference>
<dbReference type="NCBIfam" id="TIGR00914">
    <property type="entry name" value="2A0601"/>
    <property type="match status" value="1"/>
</dbReference>
<evidence type="ECO:0000256" key="4">
    <source>
        <dbReference type="ARBA" id="ARBA00022475"/>
    </source>
</evidence>
<organism evidence="9 10">
    <name type="scientific">Methylobacterium adhaesivum</name>
    <dbReference type="NCBI Taxonomy" id="333297"/>
    <lineage>
        <taxon>Bacteria</taxon>
        <taxon>Pseudomonadati</taxon>
        <taxon>Pseudomonadota</taxon>
        <taxon>Alphaproteobacteria</taxon>
        <taxon>Hyphomicrobiales</taxon>
        <taxon>Methylobacteriaceae</taxon>
        <taxon>Methylobacterium</taxon>
    </lineage>
</organism>
<dbReference type="InterPro" id="IPR001036">
    <property type="entry name" value="Acrflvin-R"/>
</dbReference>
<dbReference type="EMBL" id="JAUFPX010000002">
    <property type="protein sequence ID" value="MDN3589755.1"/>
    <property type="molecule type" value="Genomic_DNA"/>
</dbReference>
<feature type="transmembrane region" description="Helical" evidence="8">
    <location>
        <begin position="901"/>
        <end position="921"/>
    </location>
</feature>
<comment type="caution">
    <text evidence="9">The sequence shown here is derived from an EMBL/GenBank/DDBJ whole genome shotgun (WGS) entry which is preliminary data.</text>
</comment>
<dbReference type="PANTHER" id="PTHR32063">
    <property type="match status" value="1"/>
</dbReference>
<dbReference type="SUPFAM" id="SSF82693">
    <property type="entry name" value="Multidrug efflux transporter AcrB pore domain, PN1, PN2, PC1 and PC2 subdomains"/>
    <property type="match status" value="2"/>
</dbReference>
<dbReference type="PANTHER" id="PTHR32063:SF12">
    <property type="entry name" value="CATION EFFLUX SYSTEM PROTEIN"/>
    <property type="match status" value="1"/>
</dbReference>
<feature type="transmembrane region" description="Helical" evidence="8">
    <location>
        <begin position="478"/>
        <end position="501"/>
    </location>
</feature>
<sequence>MNNLIVFALRQRVLVFLMFVAMMALGYASYTQLNIEAYPDPVPPLVDVITQNPGQSADEIERYITIPLEVQLAGIPNATVVRTISLFGLSDVKVQFNYNFTYQEALQRVLNRLSQLPPLPGGAQPQISPTSPVGEIMRYKVTGPAGYSSTELKTLQDWVLQRRFKAIPGVVDVTAFGGKTKEYEIAVDLARLQAQGLTLVQLVTALNNSSINVGGQTLNVGEQSAVVRGVGLIRDMDDIRDTMLTQVGGVPVLVRDVADVRVSNAPRLGIVGHDGQSDIVEGIVLMSRGGQSLPTLRLVEAEIDKINASGILPPDVKVERIYDRSGLIHTTTHTVMHNLVFGVVLVFVVQWMFLGSLRSAIIVAATIPFALGFAILILVIRGDSANLLSLGAIDFGLIVDATVIMVENVFRHVAEPEHSEGQRAPGGLMGRLGTIAIAGAEVNRAIFFSATIIIVGFLPLFTLTGVEGHIFGPMAKTYAYALVGGLLATFTVSPALSALILPNHVEERDTLVVRLLRFGHVIILRFGLRHKLLSLLVVAAMLGASAIAARTLGLEFLPKLEEGNLYIRGTMPASISLEAGNAYVERLRKIIADVPEVVTVLSHQGRPDDGTDATGFFNVEILAPLKPIDQWRPGLDKEGLVRTLSKQLDEAFPGIEFNFSQYIEDNVQEAASGVKGENSVKIYGNDLVELTRTAEAVKASLARIPGIADLSVFASLGQPTVRIDIDRRKAARFGLAPGDVNTTVQAAIGGQTAGDLYEYGSDRHFPMRVRLASEYRSSLETIRNITVGATNPAGGIIPVPLSEIATVELTSGAAFIYRENQERYIPVKFSVRGRDLGGAVLEAQSRIAQEVTLPSGFHLEWVGQFTNLQDAVARLSVVVPITIALIALLLYVNFASLTDMLLTLSVIPMAMIGGIFALALTLTPFSISAAIGFIALFGISTMEGVILLSYYNQLLDEGWERAAAVWQAANVRMRPVMMTCVAACVGLLPAAVSTGIGSQVQKPLALVVVGGIMLAPNLILVVVPILIGLFSRRKPAPGMHPPEAAHAAARAEFA</sequence>
<keyword evidence="3" id="KW-0813">Transport</keyword>
<feature type="transmembrane region" description="Helical" evidence="8">
    <location>
        <begin position="445"/>
        <end position="466"/>
    </location>
</feature>
<keyword evidence="6 8" id="KW-1133">Transmembrane helix</keyword>
<evidence type="ECO:0000256" key="3">
    <source>
        <dbReference type="ARBA" id="ARBA00022448"/>
    </source>
</evidence>
<feature type="transmembrane region" description="Helical" evidence="8">
    <location>
        <begin position="875"/>
        <end position="894"/>
    </location>
</feature>
<feature type="transmembrane region" description="Helical" evidence="8">
    <location>
        <begin position="976"/>
        <end position="998"/>
    </location>
</feature>
<dbReference type="Gene3D" id="3.30.2090.10">
    <property type="entry name" value="Multidrug efflux transporter AcrB TolC docking domain, DN and DC subdomains"/>
    <property type="match status" value="2"/>
</dbReference>
<comment type="subcellular location">
    <subcellularLocation>
        <location evidence="1">Cell membrane</location>
        <topology evidence="1">Multi-pass membrane protein</topology>
    </subcellularLocation>
</comment>
<evidence type="ECO:0000256" key="7">
    <source>
        <dbReference type="ARBA" id="ARBA00023136"/>
    </source>
</evidence>
<protein>
    <submittedName>
        <fullName evidence="9">CusA/CzcA family heavy metal efflux RND transporter</fullName>
    </submittedName>
</protein>